<accession>A0A8U7MD37</accession>
<evidence type="ECO:0000313" key="3">
    <source>
        <dbReference type="Proteomes" id="UP000694553"/>
    </source>
</evidence>
<dbReference type="Proteomes" id="UP000694553">
    <property type="component" value="Unassembled WGS sequence"/>
</dbReference>
<sequence>LLSEPSPAGEHSERPASPDAKRKSLEKGRRTGQVRTGCFALRNSSAPSYLSTLNIGCVVYVHCADGENHVRTYLFASQVWKGVP</sequence>
<accession>A0A8C3EQ28</accession>
<reference evidence="3" key="1">
    <citation type="submission" date="2019-10" db="EMBL/GenBank/DDBJ databases">
        <title>Corvus moneduloides (New Caledonian crow) genome, bCorMon1, primary haplotype.</title>
        <authorList>
            <person name="Rutz C."/>
            <person name="Fungtammasan C."/>
            <person name="Mountcastle J."/>
            <person name="Formenti G."/>
            <person name="Chow W."/>
            <person name="Howe K."/>
            <person name="Steele M.P."/>
            <person name="Fernandes J."/>
            <person name="Gilbert M.T.P."/>
            <person name="Fedrigo O."/>
            <person name="Jarvis E.D."/>
            <person name="Gemmell N."/>
        </authorList>
    </citation>
    <scope>NUCLEOTIDE SEQUENCE [LARGE SCALE GENOMIC DNA]</scope>
</reference>
<name>A0A8C3EQ28_CORMO</name>
<reference evidence="2" key="3">
    <citation type="submission" date="2025-09" db="UniProtKB">
        <authorList>
            <consortium name="Ensembl"/>
        </authorList>
    </citation>
    <scope>IDENTIFICATION</scope>
</reference>
<dbReference type="Ensembl" id="ENSCMUT00000023133.2">
    <property type="protein sequence ID" value="ENSCMUP00000021545.2"/>
    <property type="gene ID" value="ENSCMUG00000013265.2"/>
</dbReference>
<evidence type="ECO:0000256" key="1">
    <source>
        <dbReference type="SAM" id="MobiDB-lite"/>
    </source>
</evidence>
<feature type="region of interest" description="Disordered" evidence="1">
    <location>
        <begin position="1"/>
        <end position="33"/>
    </location>
</feature>
<dbReference type="AlphaFoldDB" id="A0A8C3EQ28"/>
<organism evidence="2 3">
    <name type="scientific">Corvus moneduloides</name>
    <name type="common">New Caledonian crow</name>
    <dbReference type="NCBI Taxonomy" id="1196302"/>
    <lineage>
        <taxon>Eukaryota</taxon>
        <taxon>Metazoa</taxon>
        <taxon>Chordata</taxon>
        <taxon>Craniata</taxon>
        <taxon>Vertebrata</taxon>
        <taxon>Euteleostomi</taxon>
        <taxon>Archelosauria</taxon>
        <taxon>Archosauria</taxon>
        <taxon>Dinosauria</taxon>
        <taxon>Saurischia</taxon>
        <taxon>Theropoda</taxon>
        <taxon>Coelurosauria</taxon>
        <taxon>Aves</taxon>
        <taxon>Neognathae</taxon>
        <taxon>Neoaves</taxon>
        <taxon>Telluraves</taxon>
        <taxon>Australaves</taxon>
        <taxon>Passeriformes</taxon>
        <taxon>Corvoidea</taxon>
        <taxon>Corvidae</taxon>
        <taxon>Corvus</taxon>
    </lineage>
</organism>
<evidence type="ECO:0000313" key="2">
    <source>
        <dbReference type="Ensembl" id="ENSCMUP00000021545.2"/>
    </source>
</evidence>
<keyword evidence="3" id="KW-1185">Reference proteome</keyword>
<proteinExistence type="predicted"/>
<feature type="compositionally biased region" description="Basic and acidic residues" evidence="1">
    <location>
        <begin position="10"/>
        <end position="29"/>
    </location>
</feature>
<reference evidence="2" key="2">
    <citation type="submission" date="2025-08" db="UniProtKB">
        <authorList>
            <consortium name="Ensembl"/>
        </authorList>
    </citation>
    <scope>IDENTIFICATION</scope>
</reference>
<protein>
    <submittedName>
        <fullName evidence="2">Uncharacterized protein</fullName>
    </submittedName>
</protein>